<dbReference type="OrthoDB" id="9801468at2"/>
<name>A0A0F6W8H1_9BACT</name>
<protein>
    <submittedName>
        <fullName evidence="1">Uncharacterized protein</fullName>
    </submittedName>
</protein>
<dbReference type="RefSeq" id="WP_053236999.1">
    <property type="nucleotide sequence ID" value="NZ_CP011125.1"/>
</dbReference>
<dbReference type="Proteomes" id="UP000034883">
    <property type="component" value="Chromosome"/>
</dbReference>
<evidence type="ECO:0000313" key="2">
    <source>
        <dbReference type="Proteomes" id="UP000034883"/>
    </source>
</evidence>
<evidence type="ECO:0000313" key="1">
    <source>
        <dbReference type="EMBL" id="AKF10002.1"/>
    </source>
</evidence>
<dbReference type="KEGG" id="samy:DB32_007151"/>
<accession>A0A0F6W8H1</accession>
<dbReference type="AlphaFoldDB" id="A0A0F6W8H1"/>
<dbReference type="EMBL" id="CP011125">
    <property type="protein sequence ID" value="AKF10002.1"/>
    <property type="molecule type" value="Genomic_DNA"/>
</dbReference>
<keyword evidence="2" id="KW-1185">Reference proteome</keyword>
<reference evidence="1 2" key="1">
    <citation type="submission" date="2015-03" db="EMBL/GenBank/DDBJ databases">
        <title>Genome assembly of Sandaracinus amylolyticus DSM 53668.</title>
        <authorList>
            <person name="Sharma G."/>
            <person name="Subramanian S."/>
        </authorList>
    </citation>
    <scope>NUCLEOTIDE SEQUENCE [LARGE SCALE GENOMIC DNA]</scope>
    <source>
        <strain evidence="1 2">DSM 53668</strain>
    </source>
</reference>
<dbReference type="STRING" id="927083.DB32_007151"/>
<proteinExistence type="predicted"/>
<organism evidence="1 2">
    <name type="scientific">Sandaracinus amylolyticus</name>
    <dbReference type="NCBI Taxonomy" id="927083"/>
    <lineage>
        <taxon>Bacteria</taxon>
        <taxon>Pseudomonadati</taxon>
        <taxon>Myxococcota</taxon>
        <taxon>Polyangia</taxon>
        <taxon>Polyangiales</taxon>
        <taxon>Sandaracinaceae</taxon>
        <taxon>Sandaracinus</taxon>
    </lineage>
</organism>
<gene>
    <name evidence="1" type="ORF">DB32_007151</name>
</gene>
<sequence length="222" mass="25373">MTALRDVDPELARAARDRLARAQEPSPHVAPGLVARGIIGAVDAVYGSEGSFPKFRALEVIARVMYQAWESVAYGAISSDYRDVDARSGHARTIERSRHQQDNEQRHLFWMHALCERRGEREGWWRHRVVPRVLAALLYRLAWIAHWVDPAWSLHLNAELEDRAEREYLRFLAAHPELEHEPAGVHGFTSVADLLRSMVLDEREHKTESLAHAARLGELALR</sequence>